<sequence length="167" mass="18734">MIGGRSEKDAGRRFGGAKKEETCNRGASYNKKKGRCECDNPEADAKIANPEKYGHYPPGTICFDCGKVKEGRSLVFLLDSTGSVGQEGYDKDFNDICIQQINFMKMIVKNVKQIRTGIVKVIQIPIVSLEMGQHTPDQLKYVDFHLLVIFTHIVPQDFIILLLNDSH</sequence>
<reference evidence="2 3" key="1">
    <citation type="submission" date="2018-11" db="EMBL/GenBank/DDBJ databases">
        <authorList>
            <consortium name="Pathogen Informatics"/>
        </authorList>
    </citation>
    <scope>NUCLEOTIDE SEQUENCE [LARGE SCALE GENOMIC DNA]</scope>
</reference>
<gene>
    <name evidence="2" type="ORF">SVUK_LOCUS346</name>
</gene>
<organism evidence="2 3">
    <name type="scientific">Strongylus vulgaris</name>
    <name type="common">Blood worm</name>
    <dbReference type="NCBI Taxonomy" id="40348"/>
    <lineage>
        <taxon>Eukaryota</taxon>
        <taxon>Metazoa</taxon>
        <taxon>Ecdysozoa</taxon>
        <taxon>Nematoda</taxon>
        <taxon>Chromadorea</taxon>
        <taxon>Rhabditida</taxon>
        <taxon>Rhabditina</taxon>
        <taxon>Rhabditomorpha</taxon>
        <taxon>Strongyloidea</taxon>
        <taxon>Strongylidae</taxon>
        <taxon>Strongylus</taxon>
    </lineage>
</organism>
<protein>
    <submittedName>
        <fullName evidence="2">Uncharacterized protein</fullName>
    </submittedName>
</protein>
<evidence type="ECO:0000256" key="1">
    <source>
        <dbReference type="SAM" id="MobiDB-lite"/>
    </source>
</evidence>
<evidence type="ECO:0000313" key="3">
    <source>
        <dbReference type="Proteomes" id="UP000270094"/>
    </source>
</evidence>
<keyword evidence="3" id="KW-1185">Reference proteome</keyword>
<dbReference type="AlphaFoldDB" id="A0A3P7K8N9"/>
<name>A0A3P7K8N9_STRVU</name>
<feature type="compositionally biased region" description="Basic and acidic residues" evidence="1">
    <location>
        <begin position="1"/>
        <end position="23"/>
    </location>
</feature>
<proteinExistence type="predicted"/>
<dbReference type="EMBL" id="UYYB01000550">
    <property type="protein sequence ID" value="VDM65348.1"/>
    <property type="molecule type" value="Genomic_DNA"/>
</dbReference>
<dbReference type="Proteomes" id="UP000270094">
    <property type="component" value="Unassembled WGS sequence"/>
</dbReference>
<dbReference type="OrthoDB" id="5872865at2759"/>
<feature type="region of interest" description="Disordered" evidence="1">
    <location>
        <begin position="1"/>
        <end position="37"/>
    </location>
</feature>
<evidence type="ECO:0000313" key="2">
    <source>
        <dbReference type="EMBL" id="VDM65348.1"/>
    </source>
</evidence>
<accession>A0A3P7K8N9</accession>